<dbReference type="Proteomes" id="UP000237347">
    <property type="component" value="Unassembled WGS sequence"/>
</dbReference>
<reference evidence="2 3" key="1">
    <citation type="journal article" date="2018" name="Sci. Data">
        <title>The draft genome sequence of cork oak.</title>
        <authorList>
            <person name="Ramos A.M."/>
            <person name="Usie A."/>
            <person name="Barbosa P."/>
            <person name="Barros P.M."/>
            <person name="Capote T."/>
            <person name="Chaves I."/>
            <person name="Simoes F."/>
            <person name="Abreu I."/>
            <person name="Carrasquinho I."/>
            <person name="Faro C."/>
            <person name="Guimaraes J.B."/>
            <person name="Mendonca D."/>
            <person name="Nobrega F."/>
            <person name="Rodrigues L."/>
            <person name="Saibo N.J.M."/>
            <person name="Varela M.C."/>
            <person name="Egas C."/>
            <person name="Matos J."/>
            <person name="Miguel C.M."/>
            <person name="Oliveira M.M."/>
            <person name="Ricardo C.P."/>
            <person name="Goncalves S."/>
        </authorList>
    </citation>
    <scope>NUCLEOTIDE SEQUENCE [LARGE SCALE GENOMIC DNA]</scope>
    <source>
        <strain evidence="3">cv. HL8</strain>
    </source>
</reference>
<evidence type="ECO:0000256" key="1">
    <source>
        <dbReference type="SAM" id="Phobius"/>
    </source>
</evidence>
<keyword evidence="1" id="KW-1133">Transmembrane helix</keyword>
<comment type="caution">
    <text evidence="2">The sequence shown here is derived from an EMBL/GenBank/DDBJ whole genome shotgun (WGS) entry which is preliminary data.</text>
</comment>
<dbReference type="EMBL" id="PKMF04000099">
    <property type="protein sequence ID" value="KAK7850555.1"/>
    <property type="molecule type" value="Genomic_DNA"/>
</dbReference>
<gene>
    <name evidence="2" type="ORF">CFP56_000674</name>
</gene>
<protein>
    <submittedName>
        <fullName evidence="2">Uncharacterized protein</fullName>
    </submittedName>
</protein>
<proteinExistence type="predicted"/>
<keyword evidence="3" id="KW-1185">Reference proteome</keyword>
<evidence type="ECO:0000313" key="2">
    <source>
        <dbReference type="EMBL" id="KAK7850555.1"/>
    </source>
</evidence>
<accession>A0AAW0LH87</accession>
<organism evidence="2 3">
    <name type="scientific">Quercus suber</name>
    <name type="common">Cork oak</name>
    <dbReference type="NCBI Taxonomy" id="58331"/>
    <lineage>
        <taxon>Eukaryota</taxon>
        <taxon>Viridiplantae</taxon>
        <taxon>Streptophyta</taxon>
        <taxon>Embryophyta</taxon>
        <taxon>Tracheophyta</taxon>
        <taxon>Spermatophyta</taxon>
        <taxon>Magnoliopsida</taxon>
        <taxon>eudicotyledons</taxon>
        <taxon>Gunneridae</taxon>
        <taxon>Pentapetalae</taxon>
        <taxon>rosids</taxon>
        <taxon>fabids</taxon>
        <taxon>Fagales</taxon>
        <taxon>Fagaceae</taxon>
        <taxon>Quercus</taxon>
    </lineage>
</organism>
<sequence length="149" mass="16903">MEVCEVHKVTIRDSGKKETKYLGLCTLLLLGISRYFCLIIFHFGDLVQWCVECVGEWNVTTKSGGDDLRNASLRLKYFIGMGECKFSDACIIPESRPPDPEHREGMFSNNLGMRARILNCLGIQFPILFAVSMASAFPHNQQLIFKVHE</sequence>
<feature type="transmembrane region" description="Helical" evidence="1">
    <location>
        <begin position="21"/>
        <end position="43"/>
    </location>
</feature>
<keyword evidence="1" id="KW-0472">Membrane</keyword>
<name>A0AAW0LH87_QUESU</name>
<dbReference type="AlphaFoldDB" id="A0AAW0LH87"/>
<keyword evidence="1" id="KW-0812">Transmembrane</keyword>
<evidence type="ECO:0000313" key="3">
    <source>
        <dbReference type="Proteomes" id="UP000237347"/>
    </source>
</evidence>